<dbReference type="EC" id="1.15.1.1" evidence="4"/>
<keyword evidence="12" id="KW-1185">Reference proteome</keyword>
<evidence type="ECO:0000313" key="11">
    <source>
        <dbReference type="EMBL" id="KAF1960401.1"/>
    </source>
</evidence>
<dbReference type="PANTHER" id="PTHR20910">
    <property type="entry name" value="AGAP001623-PA"/>
    <property type="match status" value="1"/>
</dbReference>
<evidence type="ECO:0000256" key="8">
    <source>
        <dbReference type="SAM" id="MobiDB-lite"/>
    </source>
</evidence>
<evidence type="ECO:0000256" key="2">
    <source>
        <dbReference type="ARBA" id="ARBA00004613"/>
    </source>
</evidence>
<accession>A0A6A5U675</accession>
<evidence type="ECO:0000256" key="9">
    <source>
        <dbReference type="SAM" id="SignalP"/>
    </source>
</evidence>
<gene>
    <name evidence="11" type="ORF">CC80DRAFT_489564</name>
</gene>
<protein>
    <recommendedName>
        <fullName evidence="4">superoxide dismutase</fullName>
        <ecNumber evidence="4">1.15.1.1</ecNumber>
    </recommendedName>
</protein>
<evidence type="ECO:0000259" key="10">
    <source>
        <dbReference type="Pfam" id="PF00080"/>
    </source>
</evidence>
<feature type="domain" description="Superoxide dismutase copper/zinc binding" evidence="10">
    <location>
        <begin position="53"/>
        <end position="177"/>
    </location>
</feature>
<dbReference type="Pfam" id="PF00080">
    <property type="entry name" value="Sod_Cu"/>
    <property type="match status" value="1"/>
</dbReference>
<evidence type="ECO:0000256" key="6">
    <source>
        <dbReference type="ARBA" id="ARBA00022862"/>
    </source>
</evidence>
<evidence type="ECO:0000256" key="7">
    <source>
        <dbReference type="ARBA" id="ARBA00049204"/>
    </source>
</evidence>
<evidence type="ECO:0000256" key="4">
    <source>
        <dbReference type="ARBA" id="ARBA00012682"/>
    </source>
</evidence>
<comment type="subcellular location">
    <subcellularLocation>
        <location evidence="1">Cell envelope</location>
    </subcellularLocation>
    <subcellularLocation>
        <location evidence="2">Secreted</location>
    </subcellularLocation>
</comment>
<feature type="chain" id="PRO_5025673990" description="superoxide dismutase" evidence="9">
    <location>
        <begin position="24"/>
        <end position="244"/>
    </location>
</feature>
<keyword evidence="5" id="KW-0964">Secreted</keyword>
<dbReference type="EMBL" id="ML976983">
    <property type="protein sequence ID" value="KAF1960401.1"/>
    <property type="molecule type" value="Genomic_DNA"/>
</dbReference>
<dbReference type="SUPFAM" id="SSF49329">
    <property type="entry name" value="Cu,Zn superoxide dismutase-like"/>
    <property type="match status" value="1"/>
</dbReference>
<feature type="signal peptide" evidence="9">
    <location>
        <begin position="1"/>
        <end position="23"/>
    </location>
</feature>
<proteinExistence type="inferred from homology"/>
<feature type="compositionally biased region" description="Low complexity" evidence="8">
    <location>
        <begin position="209"/>
        <end position="224"/>
    </location>
</feature>
<sequence>MRTTTTTTATILTLLTTLTLTNATPAEPKLAAENPPNAILTAELPDTKTSTIRGTVTLQTAAKDSVGVDGTVTLKGLPKEGGPFIYHIHAAAVPADGNCTATGGHLDPMQAGTASTYKCDAKNPQWCEIGDLSGKYGAVEAGNGEFSAKWTDRYISTNANEKDYAGKLSVVIHSADKKRLACANFVVKSGGAAANGTTLNPGNGTHVNTGPTPTTSPGGQPSSAAQKVAAGAGALVFAAAALFL</sequence>
<keyword evidence="6" id="KW-0049">Antioxidant</keyword>
<comment type="catalytic activity">
    <reaction evidence="7">
        <text>2 superoxide + 2 H(+) = H2O2 + O2</text>
        <dbReference type="Rhea" id="RHEA:20696"/>
        <dbReference type="ChEBI" id="CHEBI:15378"/>
        <dbReference type="ChEBI" id="CHEBI:15379"/>
        <dbReference type="ChEBI" id="CHEBI:16240"/>
        <dbReference type="ChEBI" id="CHEBI:18421"/>
        <dbReference type="EC" id="1.15.1.1"/>
    </reaction>
</comment>
<dbReference type="FunFam" id="2.60.40.200:FF:000007">
    <property type="entry name" value="Cell surface Cu-only superoxide dismutase 5"/>
    <property type="match status" value="1"/>
</dbReference>
<evidence type="ECO:0000256" key="3">
    <source>
        <dbReference type="ARBA" id="ARBA00010457"/>
    </source>
</evidence>
<dbReference type="Proteomes" id="UP000800035">
    <property type="component" value="Unassembled WGS sequence"/>
</dbReference>
<dbReference type="OrthoDB" id="159229at2759"/>
<evidence type="ECO:0000313" key="12">
    <source>
        <dbReference type="Proteomes" id="UP000800035"/>
    </source>
</evidence>
<evidence type="ECO:0000256" key="1">
    <source>
        <dbReference type="ARBA" id="ARBA00004196"/>
    </source>
</evidence>
<name>A0A6A5U675_9PLEO</name>
<organism evidence="11 12">
    <name type="scientific">Byssothecium circinans</name>
    <dbReference type="NCBI Taxonomy" id="147558"/>
    <lineage>
        <taxon>Eukaryota</taxon>
        <taxon>Fungi</taxon>
        <taxon>Dikarya</taxon>
        <taxon>Ascomycota</taxon>
        <taxon>Pezizomycotina</taxon>
        <taxon>Dothideomycetes</taxon>
        <taxon>Pleosporomycetidae</taxon>
        <taxon>Pleosporales</taxon>
        <taxon>Massarineae</taxon>
        <taxon>Massarinaceae</taxon>
        <taxon>Byssothecium</taxon>
    </lineage>
</organism>
<dbReference type="PANTHER" id="PTHR20910:SF1">
    <property type="entry name" value="SUPEROXIDE DISMUTASE COPPER_ZINC BINDING DOMAIN-CONTAINING PROTEIN"/>
    <property type="match status" value="1"/>
</dbReference>
<reference evidence="11" key="1">
    <citation type="journal article" date="2020" name="Stud. Mycol.">
        <title>101 Dothideomycetes genomes: a test case for predicting lifestyles and emergence of pathogens.</title>
        <authorList>
            <person name="Haridas S."/>
            <person name="Albert R."/>
            <person name="Binder M."/>
            <person name="Bloem J."/>
            <person name="Labutti K."/>
            <person name="Salamov A."/>
            <person name="Andreopoulos B."/>
            <person name="Baker S."/>
            <person name="Barry K."/>
            <person name="Bills G."/>
            <person name="Bluhm B."/>
            <person name="Cannon C."/>
            <person name="Castanera R."/>
            <person name="Culley D."/>
            <person name="Daum C."/>
            <person name="Ezra D."/>
            <person name="Gonzalez J."/>
            <person name="Henrissat B."/>
            <person name="Kuo A."/>
            <person name="Liang C."/>
            <person name="Lipzen A."/>
            <person name="Lutzoni F."/>
            <person name="Magnuson J."/>
            <person name="Mondo S."/>
            <person name="Nolan M."/>
            <person name="Ohm R."/>
            <person name="Pangilinan J."/>
            <person name="Park H.-J."/>
            <person name="Ramirez L."/>
            <person name="Alfaro M."/>
            <person name="Sun H."/>
            <person name="Tritt A."/>
            <person name="Yoshinaga Y."/>
            <person name="Zwiers L.-H."/>
            <person name="Turgeon B."/>
            <person name="Goodwin S."/>
            <person name="Spatafora J."/>
            <person name="Crous P."/>
            <person name="Grigoriev I."/>
        </authorList>
    </citation>
    <scope>NUCLEOTIDE SEQUENCE</scope>
    <source>
        <strain evidence="11">CBS 675.92</strain>
    </source>
</reference>
<dbReference type="AlphaFoldDB" id="A0A6A5U675"/>
<dbReference type="InterPro" id="IPR053257">
    <property type="entry name" value="Cu-only_SOD"/>
</dbReference>
<comment type="similarity">
    <text evidence="3">Belongs to the Cu-Zn superoxide dismutase family.</text>
</comment>
<keyword evidence="9" id="KW-0732">Signal</keyword>
<feature type="compositionally biased region" description="Polar residues" evidence="8">
    <location>
        <begin position="196"/>
        <end position="208"/>
    </location>
</feature>
<evidence type="ECO:0000256" key="5">
    <source>
        <dbReference type="ARBA" id="ARBA00022525"/>
    </source>
</evidence>
<dbReference type="GO" id="GO:0005576">
    <property type="term" value="C:extracellular region"/>
    <property type="evidence" value="ECO:0007669"/>
    <property type="project" value="UniProtKB-SubCell"/>
</dbReference>
<dbReference type="GO" id="GO:0046872">
    <property type="term" value="F:metal ion binding"/>
    <property type="evidence" value="ECO:0007669"/>
    <property type="project" value="InterPro"/>
</dbReference>
<feature type="region of interest" description="Disordered" evidence="8">
    <location>
        <begin position="196"/>
        <end position="224"/>
    </location>
</feature>
<dbReference type="InterPro" id="IPR001424">
    <property type="entry name" value="SOD_Cu_Zn_dom"/>
</dbReference>
<dbReference type="InterPro" id="IPR036423">
    <property type="entry name" value="SOD-like_Cu/Zn_dom_sf"/>
</dbReference>
<dbReference type="Gene3D" id="2.60.40.200">
    <property type="entry name" value="Superoxide dismutase, copper/zinc binding domain"/>
    <property type="match status" value="1"/>
</dbReference>
<dbReference type="GO" id="GO:0004784">
    <property type="term" value="F:superoxide dismutase activity"/>
    <property type="evidence" value="ECO:0007669"/>
    <property type="project" value="UniProtKB-EC"/>
</dbReference>